<dbReference type="AlphaFoldDB" id="A0A2P8ID48"/>
<dbReference type="GO" id="GO:0046872">
    <property type="term" value="F:metal ion binding"/>
    <property type="evidence" value="ECO:0007669"/>
    <property type="project" value="UniProtKB-KW"/>
</dbReference>
<dbReference type="Pfam" id="PF01850">
    <property type="entry name" value="PIN"/>
    <property type="match status" value="1"/>
</dbReference>
<keyword evidence="3" id="KW-0540">Nuclease</keyword>
<evidence type="ECO:0000256" key="4">
    <source>
        <dbReference type="ARBA" id="ARBA00022723"/>
    </source>
</evidence>
<evidence type="ECO:0000256" key="1">
    <source>
        <dbReference type="ARBA" id="ARBA00001946"/>
    </source>
</evidence>
<evidence type="ECO:0000256" key="5">
    <source>
        <dbReference type="ARBA" id="ARBA00022801"/>
    </source>
</evidence>
<reference evidence="9 10" key="1">
    <citation type="submission" date="2018-03" db="EMBL/GenBank/DDBJ databases">
        <title>Genomic Encyclopedia of Type Strains, Phase III (KMG-III): the genomes of soil and plant-associated and newly described type strains.</title>
        <authorList>
            <person name="Whitman W."/>
        </authorList>
    </citation>
    <scope>NUCLEOTIDE SEQUENCE [LARGE SCALE GENOMIC DNA]</scope>
    <source>
        <strain evidence="9 10">CGMCC 4.7097</strain>
    </source>
</reference>
<dbReference type="Gene3D" id="3.40.50.1010">
    <property type="entry name" value="5'-nuclease"/>
    <property type="match status" value="1"/>
</dbReference>
<dbReference type="OrthoDB" id="9804823at2"/>
<evidence type="ECO:0000256" key="2">
    <source>
        <dbReference type="ARBA" id="ARBA00022649"/>
    </source>
</evidence>
<keyword evidence="5" id="KW-0378">Hydrolase</keyword>
<protein>
    <recommendedName>
        <fullName evidence="8">PIN domain-containing protein</fullName>
    </recommendedName>
</protein>
<evidence type="ECO:0000259" key="8">
    <source>
        <dbReference type="Pfam" id="PF01850"/>
    </source>
</evidence>
<comment type="caution">
    <text evidence="9">The sequence shown here is derived from an EMBL/GenBank/DDBJ whole genome shotgun (WGS) entry which is preliminary data.</text>
</comment>
<keyword evidence="10" id="KW-1185">Reference proteome</keyword>
<comment type="similarity">
    <text evidence="7">Belongs to the PINc/VapC protein family.</text>
</comment>
<keyword evidence="2" id="KW-1277">Toxin-antitoxin system</keyword>
<name>A0A2P8ID48_SACCR</name>
<evidence type="ECO:0000256" key="6">
    <source>
        <dbReference type="ARBA" id="ARBA00022842"/>
    </source>
</evidence>
<gene>
    <name evidence="9" type="ORF">B0I31_103132</name>
</gene>
<dbReference type="GO" id="GO:0004518">
    <property type="term" value="F:nuclease activity"/>
    <property type="evidence" value="ECO:0007669"/>
    <property type="project" value="UniProtKB-KW"/>
</dbReference>
<dbReference type="InterPro" id="IPR050556">
    <property type="entry name" value="Type_II_TA_system_RNase"/>
</dbReference>
<organism evidence="9 10">
    <name type="scientific">Saccharothrix carnea</name>
    <dbReference type="NCBI Taxonomy" id="1280637"/>
    <lineage>
        <taxon>Bacteria</taxon>
        <taxon>Bacillati</taxon>
        <taxon>Actinomycetota</taxon>
        <taxon>Actinomycetes</taxon>
        <taxon>Pseudonocardiales</taxon>
        <taxon>Pseudonocardiaceae</taxon>
        <taxon>Saccharothrix</taxon>
    </lineage>
</organism>
<dbReference type="Proteomes" id="UP000241118">
    <property type="component" value="Unassembled WGS sequence"/>
</dbReference>
<dbReference type="PANTHER" id="PTHR33653">
    <property type="entry name" value="RIBONUCLEASE VAPC2"/>
    <property type="match status" value="1"/>
</dbReference>
<dbReference type="PANTHER" id="PTHR33653:SF1">
    <property type="entry name" value="RIBONUCLEASE VAPC2"/>
    <property type="match status" value="1"/>
</dbReference>
<keyword evidence="6" id="KW-0460">Magnesium</keyword>
<sequence length="140" mass="15141">MSFLLDTNVVSEIRKKAPNPGVAAWFEAVPASELFLSVLVVGEIRQGIERLARRDSTQAEVYERWLGQLVDVYGDRIVPVTADVAEAWGRISVPDAVPVVDGLLAATALVHGWTLVTRNVGDVASTGARLLNPFTTVDKT</sequence>
<feature type="domain" description="PIN" evidence="8">
    <location>
        <begin position="4"/>
        <end position="119"/>
    </location>
</feature>
<dbReference type="RefSeq" id="WP_106614858.1">
    <property type="nucleotide sequence ID" value="NZ_PYAX01000003.1"/>
</dbReference>
<evidence type="ECO:0000313" key="9">
    <source>
        <dbReference type="EMBL" id="PSL56383.1"/>
    </source>
</evidence>
<comment type="cofactor">
    <cofactor evidence="1">
        <name>Mg(2+)</name>
        <dbReference type="ChEBI" id="CHEBI:18420"/>
    </cofactor>
</comment>
<accession>A0A2P8ID48</accession>
<evidence type="ECO:0000256" key="3">
    <source>
        <dbReference type="ARBA" id="ARBA00022722"/>
    </source>
</evidence>
<dbReference type="EMBL" id="PYAX01000003">
    <property type="protein sequence ID" value="PSL56383.1"/>
    <property type="molecule type" value="Genomic_DNA"/>
</dbReference>
<proteinExistence type="inferred from homology"/>
<keyword evidence="4" id="KW-0479">Metal-binding</keyword>
<dbReference type="CDD" id="cd18746">
    <property type="entry name" value="PIN_VapC4-5_FitB-like"/>
    <property type="match status" value="1"/>
</dbReference>
<dbReference type="InterPro" id="IPR002716">
    <property type="entry name" value="PIN_dom"/>
</dbReference>
<dbReference type="GO" id="GO:0016787">
    <property type="term" value="F:hydrolase activity"/>
    <property type="evidence" value="ECO:0007669"/>
    <property type="project" value="UniProtKB-KW"/>
</dbReference>
<evidence type="ECO:0000313" key="10">
    <source>
        <dbReference type="Proteomes" id="UP000241118"/>
    </source>
</evidence>
<dbReference type="SUPFAM" id="SSF88723">
    <property type="entry name" value="PIN domain-like"/>
    <property type="match status" value="1"/>
</dbReference>
<dbReference type="InterPro" id="IPR029060">
    <property type="entry name" value="PIN-like_dom_sf"/>
</dbReference>
<evidence type="ECO:0000256" key="7">
    <source>
        <dbReference type="ARBA" id="ARBA00038093"/>
    </source>
</evidence>